<evidence type="ECO:0000313" key="2">
    <source>
        <dbReference type="EMBL" id="CAI5451025.1"/>
    </source>
</evidence>
<name>A0A9P1IS43_9PELO</name>
<feature type="chain" id="PRO_5040207329" evidence="1">
    <location>
        <begin position="23"/>
        <end position="153"/>
    </location>
</feature>
<dbReference type="AlphaFoldDB" id="A0A9P1IS43"/>
<organism evidence="2 3">
    <name type="scientific">Caenorhabditis angaria</name>
    <dbReference type="NCBI Taxonomy" id="860376"/>
    <lineage>
        <taxon>Eukaryota</taxon>
        <taxon>Metazoa</taxon>
        <taxon>Ecdysozoa</taxon>
        <taxon>Nematoda</taxon>
        <taxon>Chromadorea</taxon>
        <taxon>Rhabditida</taxon>
        <taxon>Rhabditina</taxon>
        <taxon>Rhabditomorpha</taxon>
        <taxon>Rhabditoidea</taxon>
        <taxon>Rhabditidae</taxon>
        <taxon>Peloderinae</taxon>
        <taxon>Caenorhabditis</taxon>
    </lineage>
</organism>
<keyword evidence="1" id="KW-0732">Signal</keyword>
<feature type="signal peptide" evidence="1">
    <location>
        <begin position="1"/>
        <end position="22"/>
    </location>
</feature>
<dbReference type="Proteomes" id="UP001152747">
    <property type="component" value="Unassembled WGS sequence"/>
</dbReference>
<sequence length="153" mass="17174">MSTSKVTVLIFLLCSIQSLVLCLDKYSENYEDLMNAVMGNDVQVQDHVDDISLLTNDIKPAAPVSIMSGEIPNDVIKKLADYIFSLMQGTGNVKKRTVSVTTTSTVLPETTQFYRKHDLGVVGYHRKIIGISRKKKNFGKFRKSKFVLRNGRT</sequence>
<keyword evidence="3" id="KW-1185">Reference proteome</keyword>
<comment type="caution">
    <text evidence="2">The sequence shown here is derived from an EMBL/GenBank/DDBJ whole genome shotgun (WGS) entry which is preliminary data.</text>
</comment>
<proteinExistence type="predicted"/>
<protein>
    <submittedName>
        <fullName evidence="2">Uncharacterized protein</fullName>
    </submittedName>
</protein>
<accession>A0A9P1IS43</accession>
<dbReference type="OrthoDB" id="5845143at2759"/>
<gene>
    <name evidence="2" type="ORF">CAMP_LOCUS13662</name>
</gene>
<dbReference type="EMBL" id="CANHGI010000005">
    <property type="protein sequence ID" value="CAI5451025.1"/>
    <property type="molecule type" value="Genomic_DNA"/>
</dbReference>
<evidence type="ECO:0000256" key="1">
    <source>
        <dbReference type="SAM" id="SignalP"/>
    </source>
</evidence>
<reference evidence="2" key="1">
    <citation type="submission" date="2022-11" db="EMBL/GenBank/DDBJ databases">
        <authorList>
            <person name="Kikuchi T."/>
        </authorList>
    </citation>
    <scope>NUCLEOTIDE SEQUENCE</scope>
    <source>
        <strain evidence="2">PS1010</strain>
    </source>
</reference>
<evidence type="ECO:0000313" key="3">
    <source>
        <dbReference type="Proteomes" id="UP001152747"/>
    </source>
</evidence>